<dbReference type="GO" id="GO:0016301">
    <property type="term" value="F:kinase activity"/>
    <property type="evidence" value="ECO:0007669"/>
    <property type="project" value="UniProtKB-KW"/>
</dbReference>
<keyword evidence="1" id="KW-0808">Transferase</keyword>
<dbReference type="Pfam" id="PF04265">
    <property type="entry name" value="TPK_B1_binding"/>
    <property type="match status" value="1"/>
</dbReference>
<organism evidence="7 8">
    <name type="scientific">Limoniibacter endophyticus</name>
    <dbReference type="NCBI Taxonomy" id="1565040"/>
    <lineage>
        <taxon>Bacteria</taxon>
        <taxon>Pseudomonadati</taxon>
        <taxon>Pseudomonadota</taxon>
        <taxon>Alphaproteobacteria</taxon>
        <taxon>Hyphomicrobiales</taxon>
        <taxon>Bartonellaceae</taxon>
        <taxon>Limoniibacter</taxon>
    </lineage>
</organism>
<evidence type="ECO:0000313" key="8">
    <source>
        <dbReference type="Proteomes" id="UP000641137"/>
    </source>
</evidence>
<keyword evidence="2" id="KW-0547">Nucleotide-binding</keyword>
<evidence type="ECO:0000256" key="2">
    <source>
        <dbReference type="ARBA" id="ARBA00022741"/>
    </source>
</evidence>
<dbReference type="Proteomes" id="UP000641137">
    <property type="component" value="Unassembled WGS sequence"/>
</dbReference>
<reference evidence="7" key="2">
    <citation type="submission" date="2020-09" db="EMBL/GenBank/DDBJ databases">
        <authorList>
            <person name="Sun Q."/>
            <person name="Kim S."/>
        </authorList>
    </citation>
    <scope>NUCLEOTIDE SEQUENCE</scope>
    <source>
        <strain evidence="7">KCTC 42097</strain>
    </source>
</reference>
<sequence>MSDPVSHCVILLGGEVFPTERLREQISGAFVIAADSGIRHAMTLGVAVDAWVGDFDSADSEMIDSYKDLRRESFPAEKDQTDGELAINRALALGARRLILVGAFGGARSDHAFSHLASALRLSQRGIEVLLTSGRQEGIPLRHETRAFDYAPGTIFSILPFGDLDGLDLDGAKWPLNKRHVVFGSSLTLSNRVTTHLVVTLKAGRAMLIAHPHPAQDF</sequence>
<keyword evidence="3" id="KW-0418">Kinase</keyword>
<evidence type="ECO:0000256" key="5">
    <source>
        <dbReference type="NCBIfam" id="TIGR01378"/>
    </source>
</evidence>
<reference evidence="7" key="1">
    <citation type="journal article" date="2014" name="Int. J. Syst. Evol. Microbiol.">
        <title>Complete genome sequence of Corynebacterium casei LMG S-19264T (=DSM 44701T), isolated from a smear-ripened cheese.</title>
        <authorList>
            <consortium name="US DOE Joint Genome Institute (JGI-PGF)"/>
            <person name="Walter F."/>
            <person name="Albersmeier A."/>
            <person name="Kalinowski J."/>
            <person name="Ruckert C."/>
        </authorList>
    </citation>
    <scope>NUCLEOTIDE SEQUENCE</scope>
    <source>
        <strain evidence="7">KCTC 42097</strain>
    </source>
</reference>
<dbReference type="PANTHER" id="PTHR41299">
    <property type="entry name" value="THIAMINE PYROPHOSPHOKINASE"/>
    <property type="match status" value="1"/>
</dbReference>
<accession>A0A8J3DJD8</accession>
<evidence type="ECO:0000259" key="6">
    <source>
        <dbReference type="SMART" id="SM00983"/>
    </source>
</evidence>
<keyword evidence="4" id="KW-0067">ATP-binding</keyword>
<proteinExistence type="predicted"/>
<feature type="domain" description="Thiamin pyrophosphokinase thiamin-binding" evidence="6">
    <location>
        <begin position="138"/>
        <end position="207"/>
    </location>
</feature>
<dbReference type="InterPro" id="IPR036759">
    <property type="entry name" value="TPK_catalytic_sf"/>
</dbReference>
<dbReference type="GO" id="GO:0030975">
    <property type="term" value="F:thiamine binding"/>
    <property type="evidence" value="ECO:0007669"/>
    <property type="project" value="InterPro"/>
</dbReference>
<dbReference type="AlphaFoldDB" id="A0A8J3DJD8"/>
<dbReference type="EC" id="2.7.6.2" evidence="5"/>
<dbReference type="InterPro" id="IPR036371">
    <property type="entry name" value="TPK_B1-bd_sf"/>
</dbReference>
<evidence type="ECO:0000256" key="3">
    <source>
        <dbReference type="ARBA" id="ARBA00022777"/>
    </source>
</evidence>
<name>A0A8J3DJD8_9HYPH</name>
<dbReference type="PANTHER" id="PTHR41299:SF1">
    <property type="entry name" value="THIAMINE PYROPHOSPHOKINASE"/>
    <property type="match status" value="1"/>
</dbReference>
<evidence type="ECO:0000256" key="1">
    <source>
        <dbReference type="ARBA" id="ARBA00022679"/>
    </source>
</evidence>
<dbReference type="GO" id="GO:0009229">
    <property type="term" value="P:thiamine diphosphate biosynthetic process"/>
    <property type="evidence" value="ECO:0007669"/>
    <property type="project" value="InterPro"/>
</dbReference>
<dbReference type="InterPro" id="IPR053149">
    <property type="entry name" value="TPK"/>
</dbReference>
<gene>
    <name evidence="7" type="ORF">GCM10010136_21660</name>
</gene>
<evidence type="ECO:0000256" key="4">
    <source>
        <dbReference type="ARBA" id="ARBA00022840"/>
    </source>
</evidence>
<dbReference type="EMBL" id="BMZO01000007">
    <property type="protein sequence ID" value="GHC73495.1"/>
    <property type="molecule type" value="Genomic_DNA"/>
</dbReference>
<dbReference type="NCBIfam" id="TIGR01378">
    <property type="entry name" value="thi_PPkinase"/>
    <property type="match status" value="1"/>
</dbReference>
<dbReference type="Pfam" id="PF04263">
    <property type="entry name" value="TPK_catalytic"/>
    <property type="match status" value="1"/>
</dbReference>
<dbReference type="RefSeq" id="WP_189490035.1">
    <property type="nucleotide sequence ID" value="NZ_BMZO01000007.1"/>
</dbReference>
<dbReference type="GO" id="GO:0005524">
    <property type="term" value="F:ATP binding"/>
    <property type="evidence" value="ECO:0007669"/>
    <property type="project" value="UniProtKB-KW"/>
</dbReference>
<comment type="caution">
    <text evidence="7">The sequence shown here is derived from an EMBL/GenBank/DDBJ whole genome shotgun (WGS) entry which is preliminary data.</text>
</comment>
<evidence type="ECO:0000313" key="7">
    <source>
        <dbReference type="EMBL" id="GHC73495.1"/>
    </source>
</evidence>
<dbReference type="SUPFAM" id="SSF63862">
    <property type="entry name" value="Thiamin pyrophosphokinase, substrate-binding domain"/>
    <property type="match status" value="1"/>
</dbReference>
<protein>
    <recommendedName>
        <fullName evidence="5">Thiamine diphosphokinase</fullName>
        <ecNumber evidence="5">2.7.6.2</ecNumber>
    </recommendedName>
</protein>
<dbReference type="SMART" id="SM00983">
    <property type="entry name" value="TPK_B1_binding"/>
    <property type="match status" value="1"/>
</dbReference>
<dbReference type="Gene3D" id="3.40.50.10240">
    <property type="entry name" value="Thiamin pyrophosphokinase, catalytic domain"/>
    <property type="match status" value="1"/>
</dbReference>
<keyword evidence="8" id="KW-1185">Reference proteome</keyword>
<dbReference type="InterPro" id="IPR007371">
    <property type="entry name" value="TPK_catalytic"/>
</dbReference>
<dbReference type="InterPro" id="IPR006282">
    <property type="entry name" value="Thi_PPkinase"/>
</dbReference>
<dbReference type="InterPro" id="IPR007373">
    <property type="entry name" value="Thiamin_PyroPKinase_B1-bd"/>
</dbReference>
<dbReference type="GO" id="GO:0004788">
    <property type="term" value="F:thiamine diphosphokinase activity"/>
    <property type="evidence" value="ECO:0007669"/>
    <property type="project" value="UniProtKB-UniRule"/>
</dbReference>
<dbReference type="SUPFAM" id="SSF63999">
    <property type="entry name" value="Thiamin pyrophosphokinase, catalytic domain"/>
    <property type="match status" value="1"/>
</dbReference>
<dbReference type="GO" id="GO:0006772">
    <property type="term" value="P:thiamine metabolic process"/>
    <property type="evidence" value="ECO:0007669"/>
    <property type="project" value="UniProtKB-UniRule"/>
</dbReference>
<dbReference type="CDD" id="cd07995">
    <property type="entry name" value="TPK"/>
    <property type="match status" value="1"/>
</dbReference>